<dbReference type="Proteomes" id="UP000187209">
    <property type="component" value="Unassembled WGS sequence"/>
</dbReference>
<dbReference type="PANTHER" id="PTHR43215">
    <property type="entry name" value="RADIAL SPOKE HEAD 1 HOMOLOG"/>
    <property type="match status" value="1"/>
</dbReference>
<protein>
    <recommendedName>
        <fullName evidence="4">MORN repeat protein</fullName>
    </recommendedName>
</protein>
<keyword evidence="3" id="KW-1185">Reference proteome</keyword>
<reference evidence="2 3" key="1">
    <citation type="submission" date="2016-11" db="EMBL/GenBank/DDBJ databases">
        <title>The macronuclear genome of Stentor coeruleus: a giant cell with tiny introns.</title>
        <authorList>
            <person name="Slabodnick M."/>
            <person name="Ruby J.G."/>
            <person name="Reiff S.B."/>
            <person name="Swart E.C."/>
            <person name="Gosai S."/>
            <person name="Prabakaran S."/>
            <person name="Witkowska E."/>
            <person name="Larue G.E."/>
            <person name="Fisher S."/>
            <person name="Freeman R.M."/>
            <person name="Gunawardena J."/>
            <person name="Chu W."/>
            <person name="Stover N.A."/>
            <person name="Gregory B.D."/>
            <person name="Nowacki M."/>
            <person name="Derisi J."/>
            <person name="Roy S.W."/>
            <person name="Marshall W.F."/>
            <person name="Sood P."/>
        </authorList>
    </citation>
    <scope>NUCLEOTIDE SEQUENCE [LARGE SCALE GENOMIC DNA]</scope>
    <source>
        <strain evidence="2">WM001</strain>
    </source>
</reference>
<accession>A0A1R2BTW9</accession>
<dbReference type="InterPro" id="IPR003409">
    <property type="entry name" value="MORN"/>
</dbReference>
<dbReference type="SUPFAM" id="SSF82185">
    <property type="entry name" value="Histone H3 K4-specific methyltransferase SET7/9 N-terminal domain"/>
    <property type="match status" value="2"/>
</dbReference>
<dbReference type="EMBL" id="MPUH01000442">
    <property type="protein sequence ID" value="OMJ80025.1"/>
    <property type="molecule type" value="Genomic_DNA"/>
</dbReference>
<evidence type="ECO:0008006" key="4">
    <source>
        <dbReference type="Google" id="ProtNLM"/>
    </source>
</evidence>
<keyword evidence="1" id="KW-0677">Repeat</keyword>
<comment type="caution">
    <text evidence="2">The sequence shown here is derived from an EMBL/GenBank/DDBJ whole genome shotgun (WGS) entry which is preliminary data.</text>
</comment>
<dbReference type="SMART" id="SM00698">
    <property type="entry name" value="MORN"/>
    <property type="match status" value="8"/>
</dbReference>
<sequence length="398" mass="45389">MGNYCSCVFDNLQDGKIQEIEEVIRERVKIQADPLDIEPISVYMYSLNTQAIWPSDTLLKSNIRKLIAIKYLKAVKILQGFAIKHMILYGPPPISEQVLELERELPQISFSALKNSDNLIMMPTVKIRDGGYYEGQWNICTEQPEGFGVMVYEDDTKYVGLFRDGIKSGYGRMFRADGVYYEGGFKNDLFSGKGIILKPYKDFPLNKIVKRGFFTIEWETMVLKKYAQIVKSDIFCGNCNSGRSGEDNARTHKKNESAWQGYVLYSGNYFKGLKHGKGMMCFNDGSIYNGEFVGNMMEGNGVFEWADGKKYTGNWKANRLHGEGVYAWPDGREYKGCYSSGYRDGYGMFKWPDGKDYVGEWLNGNMHGIGTLTTIDKNGQRCLIKAIWEDGKKKKMLN</sequence>
<organism evidence="2 3">
    <name type="scientific">Stentor coeruleus</name>
    <dbReference type="NCBI Taxonomy" id="5963"/>
    <lineage>
        <taxon>Eukaryota</taxon>
        <taxon>Sar</taxon>
        <taxon>Alveolata</taxon>
        <taxon>Ciliophora</taxon>
        <taxon>Postciliodesmatophora</taxon>
        <taxon>Heterotrichea</taxon>
        <taxon>Heterotrichida</taxon>
        <taxon>Stentoridae</taxon>
        <taxon>Stentor</taxon>
    </lineage>
</organism>
<evidence type="ECO:0000313" key="2">
    <source>
        <dbReference type="EMBL" id="OMJ80025.1"/>
    </source>
</evidence>
<evidence type="ECO:0000256" key="1">
    <source>
        <dbReference type="ARBA" id="ARBA00022737"/>
    </source>
</evidence>
<gene>
    <name evidence="2" type="ORF">SteCoe_19795</name>
</gene>
<name>A0A1R2BTW9_9CILI</name>
<evidence type="ECO:0000313" key="3">
    <source>
        <dbReference type="Proteomes" id="UP000187209"/>
    </source>
</evidence>
<dbReference type="Pfam" id="PF02493">
    <property type="entry name" value="MORN"/>
    <property type="match status" value="7"/>
</dbReference>
<dbReference type="AlphaFoldDB" id="A0A1R2BTW9"/>
<proteinExistence type="predicted"/>
<dbReference type="PANTHER" id="PTHR43215:SF14">
    <property type="entry name" value="RADIAL SPOKE HEAD 1 HOMOLOG"/>
    <property type="match status" value="1"/>
</dbReference>
<dbReference type="Gene3D" id="2.20.110.10">
    <property type="entry name" value="Histone H3 K4-specific methyltransferase SET7/9 N-terminal domain"/>
    <property type="match status" value="3"/>
</dbReference>